<evidence type="ECO:0000256" key="18">
    <source>
        <dbReference type="RuleBase" id="RU362060"/>
    </source>
</evidence>
<comment type="function">
    <text evidence="18">Removal of H(2)O(2), oxidation of toxic reductants, biosynthesis and degradation of lignin, suberization, auxin catabolism, response to environmental stresses such as wounding, pathogen attack and oxidative stress.</text>
</comment>
<dbReference type="AlphaFoldDB" id="A0A9E7FMC2"/>
<evidence type="ECO:0000256" key="9">
    <source>
        <dbReference type="ARBA" id="ARBA00023157"/>
    </source>
</evidence>
<comment type="cofactor">
    <cofactor evidence="15 18">
        <name>heme b</name>
        <dbReference type="ChEBI" id="CHEBI:60344"/>
    </cofactor>
    <text evidence="15 18">Binds 1 heme b (iron(II)-protoporphyrin IX) group per subunit.</text>
</comment>
<dbReference type="FunFam" id="1.10.520.10:FF:000009">
    <property type="entry name" value="Peroxidase"/>
    <property type="match status" value="1"/>
</dbReference>
<feature type="binding site" evidence="15">
    <location>
        <position position="242"/>
    </location>
    <ligand>
        <name>Ca(2+)</name>
        <dbReference type="ChEBI" id="CHEBI:29108"/>
        <label>2</label>
    </ligand>
</feature>
<dbReference type="GO" id="GO:0005576">
    <property type="term" value="C:extracellular region"/>
    <property type="evidence" value="ECO:0007669"/>
    <property type="project" value="UniProtKB-SubCell"/>
</dbReference>
<dbReference type="PANTHER" id="PTHR31388:SF115">
    <property type="entry name" value="PEROXIDASE 5"/>
    <property type="match status" value="1"/>
</dbReference>
<dbReference type="InterPro" id="IPR000823">
    <property type="entry name" value="Peroxidase_pln"/>
</dbReference>
<comment type="subcellular location">
    <subcellularLocation>
        <location evidence="18">Secreted</location>
    </subcellularLocation>
</comment>
<keyword evidence="12 18" id="KW-0376">Hydrogen peroxide</keyword>
<keyword evidence="5 15" id="KW-0479">Metal-binding</keyword>
<keyword evidence="11" id="KW-0873">Pyrrolidone carboxylic acid</keyword>
<evidence type="ECO:0000256" key="6">
    <source>
        <dbReference type="ARBA" id="ARBA00022837"/>
    </source>
</evidence>
<evidence type="ECO:0000256" key="17">
    <source>
        <dbReference type="PIRSR" id="PIRSR600823-5"/>
    </source>
</evidence>
<feature type="binding site" evidence="15">
    <location>
        <position position="68"/>
    </location>
    <ligand>
        <name>Ca(2+)</name>
        <dbReference type="ChEBI" id="CHEBI:29108"/>
        <label>1</label>
    </ligand>
</feature>
<dbReference type="GO" id="GO:0042744">
    <property type="term" value="P:hydrogen peroxide catabolic process"/>
    <property type="evidence" value="ECO:0007669"/>
    <property type="project" value="UniProtKB-KW"/>
</dbReference>
<evidence type="ECO:0000256" key="14">
    <source>
        <dbReference type="PIRSR" id="PIRSR600823-2"/>
    </source>
</evidence>
<feature type="chain" id="PRO_5039752672" description="Peroxidase" evidence="18">
    <location>
        <begin position="26"/>
        <end position="322"/>
    </location>
</feature>
<evidence type="ECO:0000256" key="10">
    <source>
        <dbReference type="ARBA" id="ARBA00023180"/>
    </source>
</evidence>
<dbReference type="InterPro" id="IPR002016">
    <property type="entry name" value="Haem_peroxidase"/>
</dbReference>
<dbReference type="GO" id="GO:0006979">
    <property type="term" value="P:response to oxidative stress"/>
    <property type="evidence" value="ECO:0007669"/>
    <property type="project" value="UniProtKB-UniRule"/>
</dbReference>
<evidence type="ECO:0000256" key="2">
    <source>
        <dbReference type="ARBA" id="ARBA00006873"/>
    </source>
</evidence>
<name>A0A9E7FMC2_9LILI</name>
<gene>
    <name evidence="20" type="ORF">MUK42_31360</name>
</gene>
<dbReference type="Pfam" id="PF00141">
    <property type="entry name" value="peroxidase"/>
    <property type="match status" value="1"/>
</dbReference>
<keyword evidence="8 15" id="KW-0408">Iron</keyword>
<evidence type="ECO:0000256" key="1">
    <source>
        <dbReference type="ARBA" id="ARBA00000189"/>
    </source>
</evidence>
<dbReference type="PRINTS" id="PR00461">
    <property type="entry name" value="PLPEROXIDASE"/>
</dbReference>
<evidence type="ECO:0000313" key="21">
    <source>
        <dbReference type="Proteomes" id="UP001055439"/>
    </source>
</evidence>
<keyword evidence="4 18" id="KW-0349">Heme</keyword>
<evidence type="ECO:0000259" key="19">
    <source>
        <dbReference type="PROSITE" id="PS50873"/>
    </source>
</evidence>
<feature type="disulfide bond" evidence="17">
    <location>
        <begin position="122"/>
        <end position="318"/>
    </location>
</feature>
<dbReference type="EMBL" id="CP097506">
    <property type="protein sequence ID" value="URD98423.1"/>
    <property type="molecule type" value="Genomic_DNA"/>
</dbReference>
<comment type="cofactor">
    <cofactor evidence="15 18">
        <name>Ca(2+)</name>
        <dbReference type="ChEBI" id="CHEBI:29108"/>
    </cofactor>
    <text evidence="15 18">Binds 2 calcium ions per subunit.</text>
</comment>
<feature type="binding site" evidence="15">
    <location>
        <position position="245"/>
    </location>
    <ligand>
        <name>Ca(2+)</name>
        <dbReference type="ChEBI" id="CHEBI:29108"/>
        <label>2</label>
    </ligand>
</feature>
<dbReference type="FunFam" id="1.10.420.10:FF:000001">
    <property type="entry name" value="Peroxidase"/>
    <property type="match status" value="1"/>
</dbReference>
<feature type="disulfide bond" evidence="17">
    <location>
        <begin position="202"/>
        <end position="227"/>
    </location>
</feature>
<comment type="similarity">
    <text evidence="18">Belongs to the peroxidase family. Classical plant (class III) peroxidase subfamily.</text>
</comment>
<dbReference type="PROSITE" id="PS00435">
    <property type="entry name" value="PEROXIDASE_1"/>
    <property type="match status" value="1"/>
</dbReference>
<dbReference type="PRINTS" id="PR00458">
    <property type="entry name" value="PEROXIDASE"/>
</dbReference>
<feature type="domain" description="Plant heme peroxidase family profile" evidence="19">
    <location>
        <begin position="26"/>
        <end position="322"/>
    </location>
</feature>
<dbReference type="InterPro" id="IPR033905">
    <property type="entry name" value="Secretory_peroxidase"/>
</dbReference>
<dbReference type="PROSITE" id="PS00436">
    <property type="entry name" value="PEROXIDASE_2"/>
    <property type="match status" value="1"/>
</dbReference>
<feature type="signal peptide" evidence="18">
    <location>
        <begin position="1"/>
        <end position="25"/>
    </location>
</feature>
<keyword evidence="6 15" id="KW-0106">Calcium</keyword>
<dbReference type="OrthoDB" id="608135at2759"/>
<evidence type="ECO:0000256" key="7">
    <source>
        <dbReference type="ARBA" id="ARBA00023002"/>
    </source>
</evidence>
<feature type="disulfide bond" evidence="17">
    <location>
        <begin position="69"/>
        <end position="74"/>
    </location>
</feature>
<evidence type="ECO:0000256" key="15">
    <source>
        <dbReference type="PIRSR" id="PIRSR600823-3"/>
    </source>
</evidence>
<evidence type="ECO:0000256" key="3">
    <source>
        <dbReference type="ARBA" id="ARBA00022559"/>
    </source>
</evidence>
<dbReference type="Proteomes" id="UP001055439">
    <property type="component" value="Chromosome 4"/>
</dbReference>
<feature type="binding site" evidence="15">
    <location>
        <position position="196"/>
    </location>
    <ligand>
        <name>Ca(2+)</name>
        <dbReference type="ChEBI" id="CHEBI:29108"/>
        <label>2</label>
    </ligand>
</feature>
<evidence type="ECO:0000313" key="20">
    <source>
        <dbReference type="EMBL" id="URD98423.1"/>
    </source>
</evidence>
<keyword evidence="9 17" id="KW-1015">Disulfide bond</keyword>
<dbReference type="SUPFAM" id="SSF48113">
    <property type="entry name" value="Heme-dependent peroxidases"/>
    <property type="match status" value="1"/>
</dbReference>
<feature type="binding site" evidence="15">
    <location>
        <position position="73"/>
    </location>
    <ligand>
        <name>Ca(2+)</name>
        <dbReference type="ChEBI" id="CHEBI:29108"/>
        <label>1</label>
    </ligand>
</feature>
<organism evidence="20 21">
    <name type="scientific">Musa troglodytarum</name>
    <name type="common">fe'i banana</name>
    <dbReference type="NCBI Taxonomy" id="320322"/>
    <lineage>
        <taxon>Eukaryota</taxon>
        <taxon>Viridiplantae</taxon>
        <taxon>Streptophyta</taxon>
        <taxon>Embryophyta</taxon>
        <taxon>Tracheophyta</taxon>
        <taxon>Spermatophyta</taxon>
        <taxon>Magnoliopsida</taxon>
        <taxon>Liliopsida</taxon>
        <taxon>Zingiberales</taxon>
        <taxon>Musaceae</taxon>
        <taxon>Musa</taxon>
    </lineage>
</organism>
<keyword evidence="10" id="KW-0325">Glycoprotein</keyword>
<evidence type="ECO:0000256" key="8">
    <source>
        <dbReference type="ARBA" id="ARBA00023004"/>
    </source>
</evidence>
<dbReference type="PROSITE" id="PS51257">
    <property type="entry name" value="PROKAR_LIPOPROTEIN"/>
    <property type="match status" value="1"/>
</dbReference>
<proteinExistence type="inferred from homology"/>
<dbReference type="PANTHER" id="PTHR31388">
    <property type="entry name" value="PEROXIDASE 72-RELATED"/>
    <property type="match status" value="1"/>
</dbReference>
<feature type="binding site" evidence="14">
    <location>
        <position position="164"/>
    </location>
    <ligand>
        <name>substrate</name>
    </ligand>
</feature>
<keyword evidence="21" id="KW-1185">Reference proteome</keyword>
<feature type="binding site" evidence="15">
    <location>
        <position position="89"/>
    </location>
    <ligand>
        <name>Ca(2+)</name>
        <dbReference type="ChEBI" id="CHEBI:29108"/>
        <label>1</label>
    </ligand>
</feature>
<dbReference type="InterPro" id="IPR019793">
    <property type="entry name" value="Peroxidases_heam-ligand_BS"/>
</dbReference>
<evidence type="ECO:0000256" key="12">
    <source>
        <dbReference type="ARBA" id="ARBA00023324"/>
    </source>
</evidence>
<dbReference type="InterPro" id="IPR019794">
    <property type="entry name" value="Peroxidases_AS"/>
</dbReference>
<comment type="catalytic activity">
    <reaction evidence="1 18">
        <text>2 a phenolic donor + H2O2 = 2 a phenolic radical donor + 2 H2O</text>
        <dbReference type="Rhea" id="RHEA:56136"/>
        <dbReference type="ChEBI" id="CHEBI:15377"/>
        <dbReference type="ChEBI" id="CHEBI:16240"/>
        <dbReference type="ChEBI" id="CHEBI:139520"/>
        <dbReference type="ChEBI" id="CHEBI:139521"/>
        <dbReference type="EC" id="1.11.1.7"/>
    </reaction>
</comment>
<dbReference type="EC" id="1.11.1.7" evidence="18"/>
<evidence type="ECO:0000256" key="16">
    <source>
        <dbReference type="PIRSR" id="PIRSR600823-4"/>
    </source>
</evidence>
<reference evidence="20" key="1">
    <citation type="submission" date="2022-05" db="EMBL/GenBank/DDBJ databases">
        <title>The Musa troglodytarum L. genome provides insights into the mechanism of non-climacteric behaviour and enrichment of carotenoids.</title>
        <authorList>
            <person name="Wang J."/>
        </authorList>
    </citation>
    <scope>NUCLEOTIDE SEQUENCE</scope>
    <source>
        <tissue evidence="20">Leaf</tissue>
    </source>
</reference>
<dbReference type="Gene3D" id="1.10.420.10">
    <property type="entry name" value="Peroxidase, domain 2"/>
    <property type="match status" value="1"/>
</dbReference>
<accession>A0A9E7FMC2</accession>
<feature type="binding site" evidence="15">
    <location>
        <position position="250"/>
    </location>
    <ligand>
        <name>Ca(2+)</name>
        <dbReference type="ChEBI" id="CHEBI:29108"/>
        <label>2</label>
    </ligand>
</feature>
<dbReference type="GO" id="GO:0020037">
    <property type="term" value="F:heme binding"/>
    <property type="evidence" value="ECO:0007669"/>
    <property type="project" value="UniProtKB-UniRule"/>
</dbReference>
<keyword evidence="7 18" id="KW-0560">Oxidoreductase</keyword>
<feature type="active site" description="Proton acceptor" evidence="13">
    <location>
        <position position="67"/>
    </location>
</feature>
<comment type="similarity">
    <text evidence="2">Belongs to the peroxidase family. Ascorbate peroxidase subfamily.</text>
</comment>
<feature type="binding site" description="axial binding residue" evidence="15">
    <location>
        <position position="195"/>
    </location>
    <ligand>
        <name>heme b</name>
        <dbReference type="ChEBI" id="CHEBI:60344"/>
    </ligand>
    <ligandPart>
        <name>Fe</name>
        <dbReference type="ChEBI" id="CHEBI:18248"/>
    </ligandPart>
</feature>
<keyword evidence="18" id="KW-0732">Signal</keyword>
<dbReference type="InterPro" id="IPR010255">
    <property type="entry name" value="Haem_peroxidase_sf"/>
</dbReference>
<feature type="disulfide bond" evidence="17">
    <location>
        <begin position="36"/>
        <end position="116"/>
    </location>
</feature>
<evidence type="ECO:0000256" key="13">
    <source>
        <dbReference type="PIRSR" id="PIRSR600823-1"/>
    </source>
</evidence>
<feature type="binding site" evidence="15">
    <location>
        <position position="71"/>
    </location>
    <ligand>
        <name>Ca(2+)</name>
        <dbReference type="ChEBI" id="CHEBI:29108"/>
        <label>1</label>
    </ligand>
</feature>
<dbReference type="GO" id="GO:0140825">
    <property type="term" value="F:lactoperoxidase activity"/>
    <property type="evidence" value="ECO:0007669"/>
    <property type="project" value="UniProtKB-EC"/>
</dbReference>
<sequence length="322" mass="34920">MSRSVVSRFNIASMLLFLATMSCEAHLTPIYYANSCPHALSTIRTAVRSAIARERRMAASIIRLHFHDCFVQGCDASLLLNDCKGIISEQKARQNFQSARGFEVIDSIKAAVEEVCPGVVSCADILAVAARDSSVYAGGPTWTVKLGRRDSTTANKDLAEQNLPIATVDDLDKLISLFDRQGLSVKDMVALSGAHTIGQAQCATFRGRIYNETNIDSGFAKTRGRRCPSSPVLGNNTLAPLDLVTPNSFDNNYYKNLLTKKGLLHSDQVLFNGGPTDDIVRLYSKDQAAFLSDFADAMVKMGDISPLIGSAGEVRKICSVTN</sequence>
<evidence type="ECO:0000256" key="5">
    <source>
        <dbReference type="ARBA" id="ARBA00022723"/>
    </source>
</evidence>
<keyword evidence="18" id="KW-0964">Secreted</keyword>
<feature type="binding site" evidence="15">
    <location>
        <position position="75"/>
    </location>
    <ligand>
        <name>Ca(2+)</name>
        <dbReference type="ChEBI" id="CHEBI:29108"/>
        <label>1</label>
    </ligand>
</feature>
<keyword evidence="3 18" id="KW-0575">Peroxidase</keyword>
<feature type="binding site" evidence="15">
    <location>
        <position position="77"/>
    </location>
    <ligand>
        <name>Ca(2+)</name>
        <dbReference type="ChEBI" id="CHEBI:29108"/>
        <label>1</label>
    </ligand>
</feature>
<dbReference type="CDD" id="cd00693">
    <property type="entry name" value="secretory_peroxidase"/>
    <property type="match status" value="1"/>
</dbReference>
<dbReference type="Gene3D" id="1.10.520.10">
    <property type="match status" value="1"/>
</dbReference>
<dbReference type="GO" id="GO:0046872">
    <property type="term" value="F:metal ion binding"/>
    <property type="evidence" value="ECO:0007669"/>
    <property type="project" value="UniProtKB-UniRule"/>
</dbReference>
<dbReference type="PROSITE" id="PS50873">
    <property type="entry name" value="PEROXIDASE_4"/>
    <property type="match status" value="1"/>
</dbReference>
<evidence type="ECO:0000256" key="11">
    <source>
        <dbReference type="ARBA" id="ARBA00023283"/>
    </source>
</evidence>
<feature type="site" description="Transition state stabilizer" evidence="16">
    <location>
        <position position="63"/>
    </location>
</feature>
<protein>
    <recommendedName>
        <fullName evidence="18">Peroxidase</fullName>
        <ecNumber evidence="18">1.11.1.7</ecNumber>
    </recommendedName>
</protein>
<evidence type="ECO:0000256" key="4">
    <source>
        <dbReference type="ARBA" id="ARBA00022617"/>
    </source>
</evidence>